<evidence type="ECO:0000256" key="6">
    <source>
        <dbReference type="SAM" id="MobiDB-lite"/>
    </source>
</evidence>
<accession>A0A318S1P4</accession>
<keyword evidence="4 8" id="KW-0418">Kinase</keyword>
<evidence type="ECO:0000313" key="8">
    <source>
        <dbReference type="EMBL" id="PYE48700.1"/>
    </source>
</evidence>
<name>A0A318S1P4_9DEIO</name>
<dbReference type="InterPro" id="IPR000719">
    <property type="entry name" value="Prot_kinase_dom"/>
</dbReference>
<dbReference type="AlphaFoldDB" id="A0A318S1P4"/>
<dbReference type="PROSITE" id="PS00108">
    <property type="entry name" value="PROTEIN_KINASE_ST"/>
    <property type="match status" value="1"/>
</dbReference>
<keyword evidence="5" id="KW-0067">ATP-binding</keyword>
<evidence type="ECO:0000256" key="4">
    <source>
        <dbReference type="ARBA" id="ARBA00022777"/>
    </source>
</evidence>
<dbReference type="Proteomes" id="UP000248326">
    <property type="component" value="Unassembled WGS sequence"/>
</dbReference>
<keyword evidence="9" id="KW-1185">Reference proteome</keyword>
<dbReference type="PROSITE" id="PS50011">
    <property type="entry name" value="PROTEIN_KINASE_DOM"/>
    <property type="match status" value="1"/>
</dbReference>
<evidence type="ECO:0000256" key="5">
    <source>
        <dbReference type="ARBA" id="ARBA00022840"/>
    </source>
</evidence>
<dbReference type="SMART" id="SM00220">
    <property type="entry name" value="S_TKc"/>
    <property type="match status" value="1"/>
</dbReference>
<feature type="compositionally biased region" description="Polar residues" evidence="6">
    <location>
        <begin position="302"/>
        <end position="311"/>
    </location>
</feature>
<comment type="caution">
    <text evidence="8">The sequence shown here is derived from an EMBL/GenBank/DDBJ whole genome shotgun (WGS) entry which is preliminary data.</text>
</comment>
<gene>
    <name evidence="8" type="ORF">DES52_12734</name>
</gene>
<keyword evidence="2" id="KW-0808">Transferase</keyword>
<keyword evidence="1" id="KW-0723">Serine/threonine-protein kinase</keyword>
<dbReference type="OrthoDB" id="9788659at2"/>
<dbReference type="InterPro" id="IPR030616">
    <property type="entry name" value="Aur-like"/>
</dbReference>
<dbReference type="CDD" id="cd14014">
    <property type="entry name" value="STKc_PknB_like"/>
    <property type="match status" value="1"/>
</dbReference>
<evidence type="ECO:0000256" key="2">
    <source>
        <dbReference type="ARBA" id="ARBA00022679"/>
    </source>
</evidence>
<sequence length="325" mass="35587">MTTKHLPNLPDYTLQRTLGRGNSAWVYLALNSQGQRVALKVPFQETLENPERAERFANEVRLSLQLKHENLVIGYAGVPFGTNSFLAMRYFPESTLARWLELGRVPENEALVIISDVARALTFLHAQGVVHQDVKSQNVYLDAGRAALGDFGAAYFIAQGGRGAGSPFYMAPEIYRGELGTPASDVYSLCVLAYELLTGERPFVSDTYEGLMVAHLSSYPKSLVHTVSKVPKSVTALVERGLAKTAQDRPVARDFVMAIEEVQGVRSGLKLDEVAASNDLKPPTTFGRAGAAKPTMAASAERSANSGQSGQPERRAWWKPFKKRS</sequence>
<reference evidence="8 9" key="1">
    <citation type="submission" date="2018-06" db="EMBL/GenBank/DDBJ databases">
        <title>Genomic Encyclopedia of Type Strains, Phase IV (KMG-IV): sequencing the most valuable type-strain genomes for metagenomic binning, comparative biology and taxonomic classification.</title>
        <authorList>
            <person name="Goeker M."/>
        </authorList>
    </citation>
    <scope>NUCLEOTIDE SEQUENCE [LARGE SCALE GENOMIC DNA]</scope>
    <source>
        <strain evidence="8 9">DSM 18048</strain>
    </source>
</reference>
<dbReference type="Gene3D" id="3.30.200.20">
    <property type="entry name" value="Phosphorylase Kinase, domain 1"/>
    <property type="match status" value="1"/>
</dbReference>
<dbReference type="PANTHER" id="PTHR24350">
    <property type="entry name" value="SERINE/THREONINE-PROTEIN KINASE IAL-RELATED"/>
    <property type="match status" value="1"/>
</dbReference>
<feature type="domain" description="Protein kinase" evidence="7">
    <location>
        <begin position="12"/>
        <end position="262"/>
    </location>
</feature>
<evidence type="ECO:0000256" key="3">
    <source>
        <dbReference type="ARBA" id="ARBA00022741"/>
    </source>
</evidence>
<dbReference type="GO" id="GO:0005524">
    <property type="term" value="F:ATP binding"/>
    <property type="evidence" value="ECO:0007669"/>
    <property type="project" value="UniProtKB-KW"/>
</dbReference>
<dbReference type="RefSeq" id="WP_110888861.1">
    <property type="nucleotide sequence ID" value="NZ_QJSX01000027.1"/>
</dbReference>
<proteinExistence type="predicted"/>
<dbReference type="InterPro" id="IPR008271">
    <property type="entry name" value="Ser/Thr_kinase_AS"/>
</dbReference>
<dbReference type="SUPFAM" id="SSF56112">
    <property type="entry name" value="Protein kinase-like (PK-like)"/>
    <property type="match status" value="1"/>
</dbReference>
<dbReference type="InterPro" id="IPR011009">
    <property type="entry name" value="Kinase-like_dom_sf"/>
</dbReference>
<evidence type="ECO:0000256" key="1">
    <source>
        <dbReference type="ARBA" id="ARBA00022527"/>
    </source>
</evidence>
<dbReference type="GO" id="GO:0004674">
    <property type="term" value="F:protein serine/threonine kinase activity"/>
    <property type="evidence" value="ECO:0007669"/>
    <property type="project" value="UniProtKB-KW"/>
</dbReference>
<organism evidence="8 9">
    <name type="scientific">Deinococcus yavapaiensis KR-236</name>
    <dbReference type="NCBI Taxonomy" id="694435"/>
    <lineage>
        <taxon>Bacteria</taxon>
        <taxon>Thermotogati</taxon>
        <taxon>Deinococcota</taxon>
        <taxon>Deinococci</taxon>
        <taxon>Deinococcales</taxon>
        <taxon>Deinococcaceae</taxon>
        <taxon>Deinococcus</taxon>
    </lineage>
</organism>
<evidence type="ECO:0000259" key="7">
    <source>
        <dbReference type="PROSITE" id="PS50011"/>
    </source>
</evidence>
<dbReference type="EMBL" id="QJSX01000027">
    <property type="protein sequence ID" value="PYE48700.1"/>
    <property type="molecule type" value="Genomic_DNA"/>
</dbReference>
<keyword evidence="3" id="KW-0547">Nucleotide-binding</keyword>
<protein>
    <submittedName>
        <fullName evidence="8">Serine/threonine-protein kinase</fullName>
    </submittedName>
</protein>
<dbReference type="Gene3D" id="1.10.510.10">
    <property type="entry name" value="Transferase(Phosphotransferase) domain 1"/>
    <property type="match status" value="1"/>
</dbReference>
<evidence type="ECO:0000313" key="9">
    <source>
        <dbReference type="Proteomes" id="UP000248326"/>
    </source>
</evidence>
<dbReference type="Pfam" id="PF00069">
    <property type="entry name" value="Pkinase"/>
    <property type="match status" value="1"/>
</dbReference>
<feature type="region of interest" description="Disordered" evidence="6">
    <location>
        <begin position="280"/>
        <end position="325"/>
    </location>
</feature>